<feature type="region of interest" description="Disordered" evidence="1">
    <location>
        <begin position="255"/>
        <end position="278"/>
    </location>
</feature>
<keyword evidence="2" id="KW-1133">Transmembrane helix</keyword>
<accession>A0A7S1X260</accession>
<reference evidence="3" key="1">
    <citation type="submission" date="2021-01" db="EMBL/GenBank/DDBJ databases">
        <authorList>
            <person name="Corre E."/>
            <person name="Pelletier E."/>
            <person name="Niang G."/>
            <person name="Scheremetjew M."/>
            <person name="Finn R."/>
            <person name="Kale V."/>
            <person name="Holt S."/>
            <person name="Cochrane G."/>
            <person name="Meng A."/>
            <person name="Brown T."/>
            <person name="Cohen L."/>
        </authorList>
    </citation>
    <scope>NUCLEOTIDE SEQUENCE</scope>
    <source>
        <strain evidence="3">PLY429</strain>
    </source>
</reference>
<feature type="region of interest" description="Disordered" evidence="1">
    <location>
        <begin position="730"/>
        <end position="765"/>
    </location>
</feature>
<feature type="compositionally biased region" description="Low complexity" evidence="1">
    <location>
        <begin position="127"/>
        <end position="161"/>
    </location>
</feature>
<feature type="region of interest" description="Disordered" evidence="1">
    <location>
        <begin position="69"/>
        <end position="97"/>
    </location>
</feature>
<feature type="compositionally biased region" description="Pro residues" evidence="1">
    <location>
        <begin position="78"/>
        <end position="92"/>
    </location>
</feature>
<evidence type="ECO:0000256" key="1">
    <source>
        <dbReference type="SAM" id="MobiDB-lite"/>
    </source>
</evidence>
<dbReference type="EMBL" id="HBGG01014340">
    <property type="protein sequence ID" value="CAD9205087.1"/>
    <property type="molecule type" value="Transcribed_RNA"/>
</dbReference>
<name>A0A7S1X260_9CHLO</name>
<keyword evidence="2" id="KW-0472">Membrane</keyword>
<evidence type="ECO:0000256" key="2">
    <source>
        <dbReference type="SAM" id="Phobius"/>
    </source>
</evidence>
<sequence length="765" mass="79571">MKSNKVDAESIGGTTGLTDGTGAHYAAPLRGSSRMWVIISLSVAISFAVALAVAVPLVILRGDDDTDADDGAALAGNPFPPPDSMMSAPPPASLSSGTTITPSAVITGKAVPLPSTTPQPPFVPFTTTTSVGEQPTTRSPTTEAPTAPSTGIPETTAAAPPTTLPMPQPLFDVRFPVYRAADFPDAGELISEVCDDLPLDNEDWRIAGPGLESQQDISALPGYLTLGGCLSCCGGGCQAYGRAMRGRDCVAEGETPSVTVTSDDDAPPASAPDTADDPYWLLRPPEGENSYTCQVFQTGFPAHTSCQNSTTSTPSSSSLLLSWECSKFTTVSACFACCGACSVDGAALDQLNGRDCLPPSEWIVALEGRPLIDAASGLAVTAPLIVTNDSKWATTTLVKDKHHRGARFNNDPDADYADDYVVTKQQRRDISADAAATAWERAAQGEHASVASFAWHGLQLMALGGAPPDILEGVVTAAADEVRHAAASLSVASLLRGPAEPAKSPGPLPLHLTTSESPSICGLVAAVLHEGCIEETVSAALAVASKLGERNDTGARGAALSAARDTVTAIAREEAEHSALAWRTLTWGMASGTDDEEVRDAILEAVRHAVDRLTKQLHVSVSEPPRDDHGGNGGCACVMTRPSYGLLTRAEDVQSVRQAVVRGLVLPWLGKLIRGEGLPETVVRPDSISMADVLANVLTSGCSDAHRSNDWYSFATNASRIASVAGAGLRQDNTHTHPRTRGVSSGRAGSHFAVGVGQPHLETEL</sequence>
<protein>
    <recommendedName>
        <fullName evidence="4">Transmembrane protein</fullName>
    </recommendedName>
</protein>
<gene>
    <name evidence="3" type="ORF">TCHU04912_LOCUS7322</name>
</gene>
<feature type="region of interest" description="Disordered" evidence="1">
    <location>
        <begin position="127"/>
        <end position="165"/>
    </location>
</feature>
<feature type="transmembrane region" description="Helical" evidence="2">
    <location>
        <begin position="35"/>
        <end position="59"/>
    </location>
</feature>
<dbReference type="AlphaFoldDB" id="A0A7S1X260"/>
<organism evidence="3">
    <name type="scientific">Tetraselmis chuii</name>
    <dbReference type="NCBI Taxonomy" id="63592"/>
    <lineage>
        <taxon>Eukaryota</taxon>
        <taxon>Viridiplantae</taxon>
        <taxon>Chlorophyta</taxon>
        <taxon>core chlorophytes</taxon>
        <taxon>Chlorodendrophyceae</taxon>
        <taxon>Chlorodendrales</taxon>
        <taxon>Chlorodendraceae</taxon>
        <taxon>Tetraselmis</taxon>
    </lineage>
</organism>
<proteinExistence type="predicted"/>
<evidence type="ECO:0008006" key="4">
    <source>
        <dbReference type="Google" id="ProtNLM"/>
    </source>
</evidence>
<evidence type="ECO:0000313" key="3">
    <source>
        <dbReference type="EMBL" id="CAD9205087.1"/>
    </source>
</evidence>
<keyword evidence="2" id="KW-0812">Transmembrane</keyword>